<feature type="region of interest" description="Disordered" evidence="1">
    <location>
        <begin position="469"/>
        <end position="510"/>
    </location>
</feature>
<feature type="region of interest" description="Disordered" evidence="1">
    <location>
        <begin position="1"/>
        <end position="30"/>
    </location>
</feature>
<dbReference type="EMBL" id="JAULSN010000008">
    <property type="protein sequence ID" value="KAK3366304.1"/>
    <property type="molecule type" value="Genomic_DNA"/>
</dbReference>
<evidence type="ECO:0000313" key="4">
    <source>
        <dbReference type="Proteomes" id="UP001287356"/>
    </source>
</evidence>
<reference evidence="3" key="2">
    <citation type="submission" date="2023-06" db="EMBL/GenBank/DDBJ databases">
        <authorList>
            <consortium name="Lawrence Berkeley National Laboratory"/>
            <person name="Haridas S."/>
            <person name="Hensen N."/>
            <person name="Bonometti L."/>
            <person name="Westerberg I."/>
            <person name="Brannstrom I.O."/>
            <person name="Guillou S."/>
            <person name="Cros-Aarteil S."/>
            <person name="Calhoun S."/>
            <person name="Kuo A."/>
            <person name="Mondo S."/>
            <person name="Pangilinan J."/>
            <person name="Riley R."/>
            <person name="Labutti K."/>
            <person name="Andreopoulos B."/>
            <person name="Lipzen A."/>
            <person name="Chen C."/>
            <person name="Yanf M."/>
            <person name="Daum C."/>
            <person name="Ng V."/>
            <person name="Clum A."/>
            <person name="Steindorff A."/>
            <person name="Ohm R."/>
            <person name="Martin F."/>
            <person name="Silar P."/>
            <person name="Natvig D."/>
            <person name="Lalanne C."/>
            <person name="Gautier V."/>
            <person name="Ament-Velasquez S.L."/>
            <person name="Kruys A."/>
            <person name="Hutchinson M.I."/>
            <person name="Powell A.J."/>
            <person name="Barry K."/>
            <person name="Miller A.N."/>
            <person name="Grigoriev I.V."/>
            <person name="Debuchy R."/>
            <person name="Gladieux P."/>
            <person name="Thoren M.H."/>
            <person name="Johannesson H."/>
        </authorList>
    </citation>
    <scope>NUCLEOTIDE SEQUENCE</scope>
    <source>
        <strain evidence="3">CBS 958.72</strain>
    </source>
</reference>
<evidence type="ECO:0000256" key="1">
    <source>
        <dbReference type="SAM" id="MobiDB-lite"/>
    </source>
</evidence>
<dbReference type="InterPro" id="IPR001810">
    <property type="entry name" value="F-box_dom"/>
</dbReference>
<protein>
    <recommendedName>
        <fullName evidence="2">F-box domain-containing protein</fullName>
    </recommendedName>
</protein>
<dbReference type="Proteomes" id="UP001287356">
    <property type="component" value="Unassembled WGS sequence"/>
</dbReference>
<sequence length="510" mass="56323">MDSGNTPMPQDIVDMDLDDDSPPLPIDPQSASPLARIPLEVLVRVTRLVSTTDLGNLRLSCKAVERSLWNFFSHEFFRKKQFMVFPASLQALVDISKHPQLSSVLSHVIIATDRLRNSVPMSFRGGETGRFLEDAQAGHKALMSTGLLKDMLADAFGNLPNLDKVDIRDFNSPSRTRDGRGTLWRSYGSVTIEAAMTRPMMYHTEELCRHQDYPSQIFMATLAALAVAEARPRAIETLLRWTRWGLDNTAFYISPYIEPSLKPVLAGLSVLHLCPTLDGFSVTPYLLQRFLTLTPNLTWLRLNFQHENEKTVEFLDWLGSSASPDASGEITASNGSITTCPPIKLEFLEVIDLGSVQTTTDAVLKLVAKFVSSLTGLSFRRVTLVGKNSNNNPDEVSPWTAFLDGLASLDGANIRKIQMSWVDQCTQTRMPVVPVFFESSQIQVRDRFFKTSLTAELVAMALEEMGRGTKWPGPITAAAKSDRDAVGNGHDGFSSDDDTDGSDSDGEDVA</sequence>
<organism evidence="3 4">
    <name type="scientific">Lasiosphaeria ovina</name>
    <dbReference type="NCBI Taxonomy" id="92902"/>
    <lineage>
        <taxon>Eukaryota</taxon>
        <taxon>Fungi</taxon>
        <taxon>Dikarya</taxon>
        <taxon>Ascomycota</taxon>
        <taxon>Pezizomycotina</taxon>
        <taxon>Sordariomycetes</taxon>
        <taxon>Sordariomycetidae</taxon>
        <taxon>Sordariales</taxon>
        <taxon>Lasiosphaeriaceae</taxon>
        <taxon>Lasiosphaeria</taxon>
    </lineage>
</organism>
<gene>
    <name evidence="3" type="ORF">B0T24DRAFT_560597</name>
</gene>
<reference evidence="3" key="1">
    <citation type="journal article" date="2023" name="Mol. Phylogenet. Evol.">
        <title>Genome-scale phylogeny and comparative genomics of the fungal order Sordariales.</title>
        <authorList>
            <person name="Hensen N."/>
            <person name="Bonometti L."/>
            <person name="Westerberg I."/>
            <person name="Brannstrom I.O."/>
            <person name="Guillou S."/>
            <person name="Cros-Aarteil S."/>
            <person name="Calhoun S."/>
            <person name="Haridas S."/>
            <person name="Kuo A."/>
            <person name="Mondo S."/>
            <person name="Pangilinan J."/>
            <person name="Riley R."/>
            <person name="LaButti K."/>
            <person name="Andreopoulos B."/>
            <person name="Lipzen A."/>
            <person name="Chen C."/>
            <person name="Yan M."/>
            <person name="Daum C."/>
            <person name="Ng V."/>
            <person name="Clum A."/>
            <person name="Steindorff A."/>
            <person name="Ohm R.A."/>
            <person name="Martin F."/>
            <person name="Silar P."/>
            <person name="Natvig D.O."/>
            <person name="Lalanne C."/>
            <person name="Gautier V."/>
            <person name="Ament-Velasquez S.L."/>
            <person name="Kruys A."/>
            <person name="Hutchinson M.I."/>
            <person name="Powell A.J."/>
            <person name="Barry K."/>
            <person name="Miller A.N."/>
            <person name="Grigoriev I.V."/>
            <person name="Debuchy R."/>
            <person name="Gladieux P."/>
            <person name="Hiltunen Thoren M."/>
            <person name="Johannesson H."/>
        </authorList>
    </citation>
    <scope>NUCLEOTIDE SEQUENCE</scope>
    <source>
        <strain evidence="3">CBS 958.72</strain>
    </source>
</reference>
<proteinExistence type="predicted"/>
<evidence type="ECO:0000313" key="3">
    <source>
        <dbReference type="EMBL" id="KAK3366304.1"/>
    </source>
</evidence>
<feature type="domain" description="F-box" evidence="2">
    <location>
        <begin position="31"/>
        <end position="80"/>
    </location>
</feature>
<evidence type="ECO:0000259" key="2">
    <source>
        <dbReference type="PROSITE" id="PS50181"/>
    </source>
</evidence>
<dbReference type="AlphaFoldDB" id="A0AAE0JXS6"/>
<name>A0AAE0JXS6_9PEZI</name>
<dbReference type="PROSITE" id="PS50181">
    <property type="entry name" value="FBOX"/>
    <property type="match status" value="1"/>
</dbReference>
<accession>A0AAE0JXS6</accession>
<keyword evidence="4" id="KW-1185">Reference proteome</keyword>
<comment type="caution">
    <text evidence="3">The sequence shown here is derived from an EMBL/GenBank/DDBJ whole genome shotgun (WGS) entry which is preliminary data.</text>
</comment>
<feature type="compositionally biased region" description="Acidic residues" evidence="1">
    <location>
        <begin position="494"/>
        <end position="510"/>
    </location>
</feature>